<reference evidence="2 3" key="1">
    <citation type="journal article" date="2016" name="Mol. Biol. Evol.">
        <title>Comparative Genomics of Early-Diverging Mushroom-Forming Fungi Provides Insights into the Origins of Lignocellulose Decay Capabilities.</title>
        <authorList>
            <person name="Nagy L.G."/>
            <person name="Riley R."/>
            <person name="Tritt A."/>
            <person name="Adam C."/>
            <person name="Daum C."/>
            <person name="Floudas D."/>
            <person name="Sun H."/>
            <person name="Yadav J.S."/>
            <person name="Pangilinan J."/>
            <person name="Larsson K.H."/>
            <person name="Matsuura K."/>
            <person name="Barry K."/>
            <person name="Labutti K."/>
            <person name="Kuo R."/>
            <person name="Ohm R.A."/>
            <person name="Bhattacharya S.S."/>
            <person name="Shirouzu T."/>
            <person name="Yoshinaga Y."/>
            <person name="Martin F.M."/>
            <person name="Grigoriev I.V."/>
            <person name="Hibbett D.S."/>
        </authorList>
    </citation>
    <scope>NUCLEOTIDE SEQUENCE [LARGE SCALE GENOMIC DNA]</scope>
    <source>
        <strain evidence="2 3">HHB12733</strain>
    </source>
</reference>
<dbReference type="Pfam" id="PF13302">
    <property type="entry name" value="Acetyltransf_3"/>
    <property type="match status" value="1"/>
</dbReference>
<evidence type="ECO:0000313" key="2">
    <source>
        <dbReference type="EMBL" id="KZT52012.1"/>
    </source>
</evidence>
<dbReference type="PANTHER" id="PTHR43415:SF3">
    <property type="entry name" value="GNAT-FAMILY ACETYLTRANSFERASE"/>
    <property type="match status" value="1"/>
</dbReference>
<dbReference type="PROSITE" id="PS51186">
    <property type="entry name" value="GNAT"/>
    <property type="match status" value="1"/>
</dbReference>
<dbReference type="EMBL" id="KV424081">
    <property type="protein sequence ID" value="KZT52012.1"/>
    <property type="molecule type" value="Genomic_DNA"/>
</dbReference>
<organism evidence="2 3">
    <name type="scientific">Calocera cornea HHB12733</name>
    <dbReference type="NCBI Taxonomy" id="1353952"/>
    <lineage>
        <taxon>Eukaryota</taxon>
        <taxon>Fungi</taxon>
        <taxon>Dikarya</taxon>
        <taxon>Basidiomycota</taxon>
        <taxon>Agaricomycotina</taxon>
        <taxon>Dacrymycetes</taxon>
        <taxon>Dacrymycetales</taxon>
        <taxon>Dacrymycetaceae</taxon>
        <taxon>Calocera</taxon>
    </lineage>
</organism>
<evidence type="ECO:0000313" key="3">
    <source>
        <dbReference type="Proteomes" id="UP000076842"/>
    </source>
</evidence>
<dbReference type="InterPro" id="IPR000182">
    <property type="entry name" value="GNAT_dom"/>
</dbReference>
<gene>
    <name evidence="2" type="ORF">CALCODRAFT_442173</name>
</gene>
<proteinExistence type="predicted"/>
<evidence type="ECO:0000259" key="1">
    <source>
        <dbReference type="PROSITE" id="PS51186"/>
    </source>
</evidence>
<dbReference type="InterPro" id="IPR016181">
    <property type="entry name" value="Acyl_CoA_acyltransferase"/>
</dbReference>
<protein>
    <submittedName>
        <fullName evidence="2">Acyl-CoA N-acyltransferase</fullName>
    </submittedName>
</protein>
<dbReference type="GO" id="GO:0016747">
    <property type="term" value="F:acyltransferase activity, transferring groups other than amino-acyl groups"/>
    <property type="evidence" value="ECO:0007669"/>
    <property type="project" value="InterPro"/>
</dbReference>
<accession>A0A165D3Y5</accession>
<sequence length="151" mass="17756">MVIVEVKQEYAGLRKWDEWEVKKADSEKTPADWDRELFAGFASLHVQFPKNREATFGVSILTQWWNNGFGTEVTDWVVQHGFEQLNLHRISLSYWASNAAARTVYERCGFVHEGQKRKTFWLDGGWDDEVIMGILDEDYWKRKKQLGNEPK</sequence>
<dbReference type="PANTHER" id="PTHR43415">
    <property type="entry name" value="SPERMIDINE N(1)-ACETYLTRANSFERASE"/>
    <property type="match status" value="1"/>
</dbReference>
<keyword evidence="3" id="KW-1185">Reference proteome</keyword>
<name>A0A165D3Y5_9BASI</name>
<dbReference type="Gene3D" id="3.40.630.30">
    <property type="match status" value="1"/>
</dbReference>
<dbReference type="SUPFAM" id="SSF55729">
    <property type="entry name" value="Acyl-CoA N-acyltransferases (Nat)"/>
    <property type="match status" value="1"/>
</dbReference>
<dbReference type="InParanoid" id="A0A165D3Y5"/>
<dbReference type="Proteomes" id="UP000076842">
    <property type="component" value="Unassembled WGS sequence"/>
</dbReference>
<keyword evidence="2" id="KW-0012">Acyltransferase</keyword>
<feature type="domain" description="N-acetyltransferase" evidence="1">
    <location>
        <begin position="1"/>
        <end position="137"/>
    </location>
</feature>
<keyword evidence="2" id="KW-0808">Transferase</keyword>
<dbReference type="AlphaFoldDB" id="A0A165D3Y5"/>
<dbReference type="OrthoDB" id="630895at2759"/>